<dbReference type="GO" id="GO:0015112">
    <property type="term" value="F:nitrate transmembrane transporter activity"/>
    <property type="evidence" value="ECO:0007669"/>
    <property type="project" value="InterPro"/>
</dbReference>
<dbReference type="EMBL" id="JADCKQ010000009">
    <property type="protein sequence ID" value="MBI1494449.1"/>
    <property type="molecule type" value="Genomic_DNA"/>
</dbReference>
<evidence type="ECO:0000256" key="2">
    <source>
        <dbReference type="ARBA" id="ARBA00008432"/>
    </source>
</evidence>
<evidence type="ECO:0000256" key="1">
    <source>
        <dbReference type="ARBA" id="ARBA00004141"/>
    </source>
</evidence>
<feature type="transmembrane region" description="Helical" evidence="7">
    <location>
        <begin position="90"/>
        <end position="108"/>
    </location>
</feature>
<dbReference type="RefSeq" id="WP_228849214.1">
    <property type="nucleotide sequence ID" value="NZ_JADCKQ010000009.1"/>
</dbReference>
<keyword evidence="10" id="KW-1185">Reference proteome</keyword>
<organism evidence="9 10">
    <name type="scientific">Halocynthiibacter styelae</name>
    <dbReference type="NCBI Taxonomy" id="2761955"/>
    <lineage>
        <taxon>Bacteria</taxon>
        <taxon>Pseudomonadati</taxon>
        <taxon>Pseudomonadota</taxon>
        <taxon>Alphaproteobacteria</taxon>
        <taxon>Rhodobacterales</taxon>
        <taxon>Paracoccaceae</taxon>
        <taxon>Halocynthiibacter</taxon>
    </lineage>
</organism>
<dbReference type="InterPro" id="IPR044772">
    <property type="entry name" value="NO3_transporter"/>
</dbReference>
<feature type="transmembrane region" description="Helical" evidence="7">
    <location>
        <begin position="243"/>
        <end position="268"/>
    </location>
</feature>
<accession>A0A8J7IYB6</accession>
<comment type="similarity">
    <text evidence="2">Belongs to the major facilitator superfamily. Nitrate/nitrite porter (TC 2.A.1.8) family.</text>
</comment>
<evidence type="ECO:0000256" key="6">
    <source>
        <dbReference type="ARBA" id="ARBA00023136"/>
    </source>
</evidence>
<dbReference type="InterPro" id="IPR020846">
    <property type="entry name" value="MFS_dom"/>
</dbReference>
<evidence type="ECO:0000256" key="3">
    <source>
        <dbReference type="ARBA" id="ARBA00022692"/>
    </source>
</evidence>
<feature type="transmembrane region" description="Helical" evidence="7">
    <location>
        <begin position="60"/>
        <end position="78"/>
    </location>
</feature>
<feature type="transmembrane region" description="Helical" evidence="7">
    <location>
        <begin position="324"/>
        <end position="357"/>
    </location>
</feature>
<comment type="caution">
    <text evidence="9">The sequence shown here is derived from an EMBL/GenBank/DDBJ whole genome shotgun (WGS) entry which is preliminary data.</text>
</comment>
<dbReference type="GO" id="GO:0016020">
    <property type="term" value="C:membrane"/>
    <property type="evidence" value="ECO:0007669"/>
    <property type="project" value="UniProtKB-SubCell"/>
</dbReference>
<evidence type="ECO:0000313" key="9">
    <source>
        <dbReference type="EMBL" id="MBI1494449.1"/>
    </source>
</evidence>
<keyword evidence="5" id="KW-0534">Nitrate assimilation</keyword>
<feature type="transmembrane region" description="Helical" evidence="7">
    <location>
        <begin position="27"/>
        <end position="48"/>
    </location>
</feature>
<evidence type="ECO:0000259" key="8">
    <source>
        <dbReference type="PROSITE" id="PS50850"/>
    </source>
</evidence>
<feature type="transmembrane region" description="Helical" evidence="7">
    <location>
        <begin position="187"/>
        <end position="206"/>
    </location>
</feature>
<comment type="subcellular location">
    <subcellularLocation>
        <location evidence="1">Membrane</location>
        <topology evidence="1">Multi-pass membrane protein</topology>
    </subcellularLocation>
</comment>
<dbReference type="PROSITE" id="PS50850">
    <property type="entry name" value="MFS"/>
    <property type="match status" value="1"/>
</dbReference>
<gene>
    <name evidence="9" type="ORF">H1D41_12450</name>
</gene>
<protein>
    <submittedName>
        <fullName evidence="9">MFS transporter</fullName>
    </submittedName>
</protein>
<dbReference type="Proteomes" id="UP000640583">
    <property type="component" value="Unassembled WGS sequence"/>
</dbReference>
<dbReference type="GO" id="GO:0042128">
    <property type="term" value="P:nitrate assimilation"/>
    <property type="evidence" value="ECO:0007669"/>
    <property type="project" value="UniProtKB-KW"/>
</dbReference>
<dbReference type="InterPro" id="IPR011701">
    <property type="entry name" value="MFS"/>
</dbReference>
<dbReference type="PANTHER" id="PTHR23515">
    <property type="entry name" value="HIGH-AFFINITY NITRATE TRANSPORTER 2.3"/>
    <property type="match status" value="1"/>
</dbReference>
<reference evidence="9" key="1">
    <citation type="submission" date="2020-10" db="EMBL/GenBank/DDBJ databases">
        <title>Paenihalocynthiibacter styelae gen. nov., sp. nov., isolated from stalked sea squirt Styela clava.</title>
        <authorList>
            <person name="Kim Y.-O."/>
            <person name="Yoon J.-H."/>
        </authorList>
    </citation>
    <scope>NUCLEOTIDE SEQUENCE</scope>
    <source>
        <strain evidence="9">MYP1-1</strain>
    </source>
</reference>
<sequence length="482" mass="52312">MELQNKATSLWRNFFNVRMVQIRTFHMTWFAFFACFFAWFGIAPMMIIVREELGLTKSQVGWTIIASVAVTVFARFFIGWFCDRVGPRIAYTSLLLVGSLPVAGIGLANSFESFLIFRLLIGVIGASFVITQYHTTVMFAPNVVGTANATSAGWGNLGGGVTQIVMPLIFTGFIVGFGFTDAAAWRASMVLVGGVTFGIGIAYFFLTQDAPDGNFKDLRAQGKMQSKDKVTGAYFAAMADYRVWLMFVIYGACFGIELLVNGSIALYFVDYFDFFKGMPLARAAVTAGMIAGLFGLMNIFARTLGGIFGDNFAALWGLKGRTTWLFIALLGEGLALMLFSQMPILVLAIPTLILFSLFTQMSEGATYSVVPFVNKKALGAVAGVVGAGGNAGAVLGGFLLKSEAYNSNWDDAYLTIGMIVTCVSVLALFIRFSPEQEAEERALFEKASIDGLQMHADQANAALARSVAIVEDYNRTHPDNKA</sequence>
<proteinExistence type="inferred from homology"/>
<evidence type="ECO:0000256" key="5">
    <source>
        <dbReference type="ARBA" id="ARBA00023063"/>
    </source>
</evidence>
<feature type="transmembrane region" description="Helical" evidence="7">
    <location>
        <begin position="115"/>
        <end position="134"/>
    </location>
</feature>
<feature type="transmembrane region" description="Helical" evidence="7">
    <location>
        <begin position="377"/>
        <end position="400"/>
    </location>
</feature>
<feature type="transmembrane region" description="Helical" evidence="7">
    <location>
        <begin position="280"/>
        <end position="304"/>
    </location>
</feature>
<dbReference type="AlphaFoldDB" id="A0A8J7IYB6"/>
<dbReference type="Gene3D" id="1.20.1250.20">
    <property type="entry name" value="MFS general substrate transporter like domains"/>
    <property type="match status" value="2"/>
</dbReference>
<feature type="transmembrane region" description="Helical" evidence="7">
    <location>
        <begin position="154"/>
        <end position="175"/>
    </location>
</feature>
<name>A0A8J7IYB6_9RHOB</name>
<feature type="domain" description="Major facilitator superfamily (MFS) profile" evidence="8">
    <location>
        <begin position="24"/>
        <end position="435"/>
    </location>
</feature>
<evidence type="ECO:0000256" key="4">
    <source>
        <dbReference type="ARBA" id="ARBA00022989"/>
    </source>
</evidence>
<evidence type="ECO:0000313" key="10">
    <source>
        <dbReference type="Proteomes" id="UP000640583"/>
    </source>
</evidence>
<dbReference type="Pfam" id="PF07690">
    <property type="entry name" value="MFS_1"/>
    <property type="match status" value="1"/>
</dbReference>
<dbReference type="PROSITE" id="PS51257">
    <property type="entry name" value="PROKAR_LIPOPROTEIN"/>
    <property type="match status" value="1"/>
</dbReference>
<dbReference type="InterPro" id="IPR036259">
    <property type="entry name" value="MFS_trans_sf"/>
</dbReference>
<dbReference type="SUPFAM" id="SSF103473">
    <property type="entry name" value="MFS general substrate transporter"/>
    <property type="match status" value="1"/>
</dbReference>
<evidence type="ECO:0000256" key="7">
    <source>
        <dbReference type="SAM" id="Phobius"/>
    </source>
</evidence>
<keyword evidence="3 7" id="KW-0812">Transmembrane</keyword>
<keyword evidence="4 7" id="KW-1133">Transmembrane helix</keyword>
<feature type="transmembrane region" description="Helical" evidence="7">
    <location>
        <begin position="412"/>
        <end position="432"/>
    </location>
</feature>
<keyword evidence="6 7" id="KW-0472">Membrane</keyword>